<comment type="caution">
    <text evidence="1">The sequence shown here is derived from an EMBL/GenBank/DDBJ whole genome shotgun (WGS) entry which is preliminary data.</text>
</comment>
<gene>
    <name evidence="1" type="ORF">ACFQ0I_17290</name>
</gene>
<evidence type="ECO:0000313" key="2">
    <source>
        <dbReference type="Proteomes" id="UP001597011"/>
    </source>
</evidence>
<evidence type="ECO:0000313" key="1">
    <source>
        <dbReference type="EMBL" id="MFD0837535.1"/>
    </source>
</evidence>
<sequence length="89" mass="10006">MKQTIVTRHRVGNIETWLKGHQDRLDVFAPAISDLKTFQDTNDPNSVVLIVEVTDMQKFEAILNDPSLKALKNKHTVLEPITVSVPAKV</sequence>
<proteinExistence type="predicted"/>
<accession>A0ABW3BWZ5</accession>
<dbReference type="Proteomes" id="UP001597011">
    <property type="component" value="Unassembled WGS sequence"/>
</dbReference>
<dbReference type="EMBL" id="JBHTIB010000040">
    <property type="protein sequence ID" value="MFD0837535.1"/>
    <property type="molecule type" value="Genomic_DNA"/>
</dbReference>
<organism evidence="1 2">
    <name type="scientific">Mariniflexile aquimaris</name>
    <dbReference type="NCBI Taxonomy" id="881009"/>
    <lineage>
        <taxon>Bacteria</taxon>
        <taxon>Pseudomonadati</taxon>
        <taxon>Bacteroidota</taxon>
        <taxon>Flavobacteriia</taxon>
        <taxon>Flavobacteriales</taxon>
        <taxon>Flavobacteriaceae</taxon>
        <taxon>Mariniflexile</taxon>
    </lineage>
</organism>
<keyword evidence="2" id="KW-1185">Reference proteome</keyword>
<protein>
    <submittedName>
        <fullName evidence="1">Uncharacterized protein</fullName>
    </submittedName>
</protein>
<name>A0ABW3BWZ5_9FLAO</name>
<reference evidence="2" key="1">
    <citation type="journal article" date="2019" name="Int. J. Syst. Evol. Microbiol.">
        <title>The Global Catalogue of Microorganisms (GCM) 10K type strain sequencing project: providing services to taxonomists for standard genome sequencing and annotation.</title>
        <authorList>
            <consortium name="The Broad Institute Genomics Platform"/>
            <consortium name="The Broad Institute Genome Sequencing Center for Infectious Disease"/>
            <person name="Wu L."/>
            <person name="Ma J."/>
        </authorList>
    </citation>
    <scope>NUCLEOTIDE SEQUENCE [LARGE SCALE GENOMIC DNA]</scope>
    <source>
        <strain evidence="2">CCUG 60529</strain>
    </source>
</reference>
<dbReference type="RefSeq" id="WP_379944243.1">
    <property type="nucleotide sequence ID" value="NZ_JBHTIB010000040.1"/>
</dbReference>